<dbReference type="PANTHER" id="PTHR18895">
    <property type="entry name" value="HEMK METHYLTRANSFERASE"/>
    <property type="match status" value="1"/>
</dbReference>
<keyword evidence="1" id="KW-0489">Methyltransferase</keyword>
<dbReference type="NCBIfam" id="TIGR00536">
    <property type="entry name" value="hemK_fam"/>
    <property type="match status" value="1"/>
</dbReference>
<keyword evidence="3" id="KW-0949">S-adenosyl-L-methionine</keyword>
<evidence type="ECO:0000256" key="1">
    <source>
        <dbReference type="ARBA" id="ARBA00022603"/>
    </source>
</evidence>
<dbReference type="GO" id="GO:0005739">
    <property type="term" value="C:mitochondrion"/>
    <property type="evidence" value="ECO:0007669"/>
    <property type="project" value="TreeGrafter"/>
</dbReference>
<dbReference type="KEGG" id="slb:AWJ20_4727"/>
<evidence type="ECO:0000256" key="2">
    <source>
        <dbReference type="ARBA" id="ARBA00022679"/>
    </source>
</evidence>
<dbReference type="InterPro" id="IPR004556">
    <property type="entry name" value="HemK-like"/>
</dbReference>
<keyword evidence="5" id="KW-1185">Reference proteome</keyword>
<dbReference type="EMBL" id="CP014502">
    <property type="protein sequence ID" value="ANB13780.1"/>
    <property type="molecule type" value="Genomic_DNA"/>
</dbReference>
<dbReference type="GO" id="GO:0008276">
    <property type="term" value="F:protein methyltransferase activity"/>
    <property type="evidence" value="ECO:0007669"/>
    <property type="project" value="InterPro"/>
</dbReference>
<proteinExistence type="predicted"/>
<evidence type="ECO:0000256" key="3">
    <source>
        <dbReference type="ARBA" id="ARBA00022691"/>
    </source>
</evidence>
<dbReference type="GO" id="GO:0032259">
    <property type="term" value="P:methylation"/>
    <property type="evidence" value="ECO:0007669"/>
    <property type="project" value="UniProtKB-KW"/>
</dbReference>
<dbReference type="CDD" id="cd02440">
    <property type="entry name" value="AdoMet_MTases"/>
    <property type="match status" value="1"/>
</dbReference>
<keyword evidence="2" id="KW-0808">Transferase</keyword>
<evidence type="ECO:0000313" key="4">
    <source>
        <dbReference type="EMBL" id="ANB13780.1"/>
    </source>
</evidence>
<dbReference type="PANTHER" id="PTHR18895:SF74">
    <property type="entry name" value="MTRF1L RELEASE FACTOR GLUTAMINE METHYLTRANSFERASE"/>
    <property type="match status" value="1"/>
</dbReference>
<dbReference type="SUPFAM" id="SSF53335">
    <property type="entry name" value="S-adenosyl-L-methionine-dependent methyltransferases"/>
    <property type="match status" value="1"/>
</dbReference>
<dbReference type="InterPro" id="IPR029063">
    <property type="entry name" value="SAM-dependent_MTases_sf"/>
</dbReference>
<sequence length="251" mass="28331">MRGRGVPLQYIIGSQPFGDLDIKCARGVLIPRWETEEWTLKLAQLLQYQQLIEQDQNSSRPHSQMTVVDLCTGTGCIPLSLASKLRNTVAYGVDISQKAVKLFKSNIKSVNRSRRLDKRNSKVIPAQGDISIDPYVFCEKTGITDADIVTANPPYIGRREFFSQTERSVRLYEPHQALLGGLEFYRWIYDLSVHLQAKGLVCEVGNAGQIDFMRSLGAKNGWSSSEFHDLNGHPRAVVMWKDPSWSFLEAL</sequence>
<evidence type="ECO:0000313" key="5">
    <source>
        <dbReference type="Proteomes" id="UP000189580"/>
    </source>
</evidence>
<name>A0A167E8Q7_9ASCO</name>
<accession>A0A167E8Q7</accession>
<dbReference type="Proteomes" id="UP000189580">
    <property type="component" value="Chromosome d"/>
</dbReference>
<dbReference type="InterPro" id="IPR050320">
    <property type="entry name" value="N5-glutamine_MTase"/>
</dbReference>
<reference evidence="4 5" key="1">
    <citation type="submission" date="2016-02" db="EMBL/GenBank/DDBJ databases">
        <title>Complete genome sequence and transcriptome regulation of the pentose utilising yeast Sugiyamaella lignohabitans.</title>
        <authorList>
            <person name="Bellasio M."/>
            <person name="Peymann A."/>
            <person name="Valli M."/>
            <person name="Sipitzky M."/>
            <person name="Graf A."/>
            <person name="Sauer M."/>
            <person name="Marx H."/>
            <person name="Mattanovich D."/>
        </authorList>
    </citation>
    <scope>NUCLEOTIDE SEQUENCE [LARGE SCALE GENOMIC DNA]</scope>
    <source>
        <strain evidence="4 5">CBS 10342</strain>
    </source>
</reference>
<organism evidence="4 5">
    <name type="scientific">Sugiyamaella lignohabitans</name>
    <dbReference type="NCBI Taxonomy" id="796027"/>
    <lineage>
        <taxon>Eukaryota</taxon>
        <taxon>Fungi</taxon>
        <taxon>Dikarya</taxon>
        <taxon>Ascomycota</taxon>
        <taxon>Saccharomycotina</taxon>
        <taxon>Dipodascomycetes</taxon>
        <taxon>Dipodascales</taxon>
        <taxon>Trichomonascaceae</taxon>
        <taxon>Sugiyamaella</taxon>
    </lineage>
</organism>
<dbReference type="GeneID" id="30036890"/>
<dbReference type="RefSeq" id="XP_018736257.1">
    <property type="nucleotide sequence ID" value="XM_018881816.1"/>
</dbReference>
<dbReference type="OrthoDB" id="269872at2759"/>
<protein>
    <submittedName>
        <fullName evidence="4">Mtq1p</fullName>
    </submittedName>
</protein>
<dbReference type="Gene3D" id="3.40.50.150">
    <property type="entry name" value="Vaccinia Virus protein VP39"/>
    <property type="match status" value="1"/>
</dbReference>
<gene>
    <name evidence="4" type="primary">MTQ1</name>
    <name evidence="4" type="ORF">AWJ20_4727</name>
</gene>
<dbReference type="AlphaFoldDB" id="A0A167E8Q7"/>